<dbReference type="Proteomes" id="UP000708208">
    <property type="component" value="Unassembled WGS sequence"/>
</dbReference>
<evidence type="ECO:0000313" key="3">
    <source>
        <dbReference type="Proteomes" id="UP000708208"/>
    </source>
</evidence>
<organism evidence="2 3">
    <name type="scientific">Allacma fusca</name>
    <dbReference type="NCBI Taxonomy" id="39272"/>
    <lineage>
        <taxon>Eukaryota</taxon>
        <taxon>Metazoa</taxon>
        <taxon>Ecdysozoa</taxon>
        <taxon>Arthropoda</taxon>
        <taxon>Hexapoda</taxon>
        <taxon>Collembola</taxon>
        <taxon>Symphypleona</taxon>
        <taxon>Sminthuridae</taxon>
        <taxon>Allacma</taxon>
    </lineage>
</organism>
<sequence>MVNIKTENLTITEVNEQLEKGWRQGQIDQGRKADIKSELKQFVTSPMNMKVVKGVVESIQVEGNLPTWAVNIKRAQASTFTADTTGKNVVVEGNLNRKTNSVRPEQANQESG</sequence>
<dbReference type="Pfam" id="PF01347">
    <property type="entry name" value="Vitellogenin_N"/>
    <property type="match status" value="1"/>
</dbReference>
<evidence type="ECO:0000259" key="1">
    <source>
        <dbReference type="Pfam" id="PF01347"/>
    </source>
</evidence>
<dbReference type="EMBL" id="CAJVCH010546488">
    <property type="protein sequence ID" value="CAG7828199.1"/>
    <property type="molecule type" value="Genomic_DNA"/>
</dbReference>
<keyword evidence="3" id="KW-1185">Reference proteome</keyword>
<dbReference type="AlphaFoldDB" id="A0A8J2LT39"/>
<proteinExistence type="predicted"/>
<dbReference type="OrthoDB" id="160294at2759"/>
<name>A0A8J2LT39_9HEXA</name>
<dbReference type="GO" id="GO:0005319">
    <property type="term" value="F:lipid transporter activity"/>
    <property type="evidence" value="ECO:0007669"/>
    <property type="project" value="InterPro"/>
</dbReference>
<evidence type="ECO:0000313" key="2">
    <source>
        <dbReference type="EMBL" id="CAG7828199.1"/>
    </source>
</evidence>
<feature type="domain" description="Vitellogenin" evidence="1">
    <location>
        <begin position="3"/>
        <end position="94"/>
    </location>
</feature>
<gene>
    <name evidence="2" type="ORF">AFUS01_LOCUS38144</name>
</gene>
<feature type="non-terminal residue" evidence="2">
    <location>
        <position position="112"/>
    </location>
</feature>
<dbReference type="InterPro" id="IPR001747">
    <property type="entry name" value="Vitellogenin_N"/>
</dbReference>
<reference evidence="2" key="1">
    <citation type="submission" date="2021-06" db="EMBL/GenBank/DDBJ databases">
        <authorList>
            <person name="Hodson N. C."/>
            <person name="Mongue J. A."/>
            <person name="Jaron S. K."/>
        </authorList>
    </citation>
    <scope>NUCLEOTIDE SEQUENCE</scope>
</reference>
<accession>A0A8J2LT39</accession>
<comment type="caution">
    <text evidence="2">The sequence shown here is derived from an EMBL/GenBank/DDBJ whole genome shotgun (WGS) entry which is preliminary data.</text>
</comment>
<protein>
    <recommendedName>
        <fullName evidence="1">Vitellogenin domain-containing protein</fullName>
    </recommendedName>
</protein>